<organism evidence="9 10">
    <name type="scientific">Gossypium barbadense</name>
    <name type="common">Sea Island cotton</name>
    <name type="synonym">Hibiscus barbadensis</name>
    <dbReference type="NCBI Taxonomy" id="3634"/>
    <lineage>
        <taxon>Eukaryota</taxon>
        <taxon>Viridiplantae</taxon>
        <taxon>Streptophyta</taxon>
        <taxon>Embryophyta</taxon>
        <taxon>Tracheophyta</taxon>
        <taxon>Spermatophyta</taxon>
        <taxon>Magnoliopsida</taxon>
        <taxon>eudicotyledons</taxon>
        <taxon>Gunneridae</taxon>
        <taxon>Pentapetalae</taxon>
        <taxon>rosids</taxon>
        <taxon>malvids</taxon>
        <taxon>Malvales</taxon>
        <taxon>Malvaceae</taxon>
        <taxon>Malvoideae</taxon>
        <taxon>Gossypium</taxon>
    </lineage>
</organism>
<dbReference type="PANTHER" id="PTHR10698">
    <property type="entry name" value="V-TYPE PROTON ATPASE SUBUNIT H"/>
    <property type="match status" value="1"/>
</dbReference>
<dbReference type="InterPro" id="IPR011987">
    <property type="entry name" value="ATPase_V1-cplx_hsu_C"/>
</dbReference>
<keyword evidence="4" id="KW-0375">Hydrogen ion transport</keyword>
<dbReference type="InterPro" id="IPR011989">
    <property type="entry name" value="ARM-like"/>
</dbReference>
<comment type="similarity">
    <text evidence="1">Belongs to the V-ATPase H subunit family.</text>
</comment>
<dbReference type="PANTHER" id="PTHR10698:SF0">
    <property type="entry name" value="V-TYPE PROTON ATPASE SUBUNIT H"/>
    <property type="match status" value="1"/>
</dbReference>
<dbReference type="GO" id="GO:0020037">
    <property type="term" value="F:heme binding"/>
    <property type="evidence" value="ECO:0007669"/>
    <property type="project" value="InterPro"/>
</dbReference>
<accession>A0A2P5WS96</accession>
<evidence type="ECO:0000256" key="1">
    <source>
        <dbReference type="ARBA" id="ARBA00008613"/>
    </source>
</evidence>
<dbReference type="Gene3D" id="1.25.10.10">
    <property type="entry name" value="Leucine-rich Repeat Variant"/>
    <property type="match status" value="1"/>
</dbReference>
<gene>
    <name evidence="9" type="ORF">GOBAR_AA26719</name>
</gene>
<dbReference type="InterPro" id="IPR018506">
    <property type="entry name" value="Cyt_B5_heme-BS"/>
</dbReference>
<proteinExistence type="inferred from homology"/>
<dbReference type="Proteomes" id="UP000239757">
    <property type="component" value="Unassembled WGS sequence"/>
</dbReference>
<evidence type="ECO:0000313" key="10">
    <source>
        <dbReference type="Proteomes" id="UP000239757"/>
    </source>
</evidence>
<keyword evidence="2" id="KW-0813">Transport</keyword>
<dbReference type="PROSITE" id="PS00191">
    <property type="entry name" value="CYTOCHROME_B5_1"/>
    <property type="match status" value="1"/>
</dbReference>
<keyword evidence="3" id="KW-0677">Repeat</keyword>
<dbReference type="FunFam" id="1.25.40.150:FF:000004">
    <property type="entry name" value="V-type proton ATPase subunit H"/>
    <property type="match status" value="1"/>
</dbReference>
<evidence type="ECO:0000256" key="3">
    <source>
        <dbReference type="ARBA" id="ARBA00022737"/>
    </source>
</evidence>
<dbReference type="EMBL" id="KZ666665">
    <property type="protein sequence ID" value="PPR93953.1"/>
    <property type="molecule type" value="Genomic_DNA"/>
</dbReference>
<dbReference type="InterPro" id="IPR000225">
    <property type="entry name" value="Armadillo"/>
</dbReference>
<feature type="domain" description="ATPase V1 complex subunit H C-terminal" evidence="8">
    <location>
        <begin position="274"/>
        <end position="386"/>
    </location>
</feature>
<evidence type="ECO:0000256" key="2">
    <source>
        <dbReference type="ARBA" id="ARBA00022448"/>
    </source>
</evidence>
<evidence type="ECO:0000256" key="6">
    <source>
        <dbReference type="ARBA" id="ARBA00025045"/>
    </source>
</evidence>
<evidence type="ECO:0000256" key="5">
    <source>
        <dbReference type="ARBA" id="ARBA00023065"/>
    </source>
</evidence>
<name>A0A2P5WS96_GOSBA</name>
<dbReference type="SUPFAM" id="SSF48371">
    <property type="entry name" value="ARM repeat"/>
    <property type="match status" value="1"/>
</dbReference>
<dbReference type="InterPro" id="IPR016024">
    <property type="entry name" value="ARM-type_fold"/>
</dbReference>
<dbReference type="GO" id="GO:0000221">
    <property type="term" value="C:vacuolar proton-transporting V-type ATPase, V1 domain"/>
    <property type="evidence" value="ECO:0007669"/>
    <property type="project" value="InterPro"/>
</dbReference>
<dbReference type="GO" id="GO:0046961">
    <property type="term" value="F:proton-transporting ATPase activity, rotational mechanism"/>
    <property type="evidence" value="ECO:0007669"/>
    <property type="project" value="InterPro"/>
</dbReference>
<protein>
    <recommendedName>
        <fullName evidence="7">Vacuolar proton pump subunit H</fullName>
    </recommendedName>
</protein>
<sequence>MERAELTTEQDGPAYVQVFVSILRDIFKEETVEYVLALIDEMLTVKLTIHNLSTFRLLLKGNWFIKEKSCKILALTVSARPKTQNGVVANGVASNSKTKLTTIDAVLRGLVEWLCTQLKKPSHPSRGIPTAINCLAALLKEPVVRSSFVQADGVKLLIPLICPASTQQSIQLLYETCLCVWLLSYYEPAIEYLATSRALPRLVDVVRSSTKEKVVRVVVLTFRNLLSKGTCGAQMVDLGLPQIIQSLKAQTWSDEDLLEALNQLEDGLKDNIKKLSSFDKYKQEVLLGHLDWSPMHKDPLFWRDNITCFEENDFQILRVLITIVDSSNDPRPLAVACFDISQFIQHHPAGRVIVNDLKAKERVMKLMNHESAEVTRNALLCIQRLFLGAKYASFLQKVVVLVDDGNFLTWKQHVLLIVKTHQLQMFLKRTVSIPPRMIALMLIFRSHSTTKAMRYRSLLHNIQKNKLSMSTYLAKIKHLYDSLARCGQRVTIKEQQSAILNGLLPNSTTRTFFTCGVFSKCCSGEQGCFGSKMFHHMPDNHHQICFVRHEDHRVLAVVKIVDDMVAVQDRSVRFVGSLGILLGVAFTNMIRRLMDKEKTPV</sequence>
<dbReference type="Pfam" id="PF03224">
    <property type="entry name" value="V-ATPase_H_N"/>
    <property type="match status" value="1"/>
</dbReference>
<dbReference type="OrthoDB" id="10263554at2759"/>
<dbReference type="Pfam" id="PF11698">
    <property type="entry name" value="V-ATPase_H_C"/>
    <property type="match status" value="1"/>
</dbReference>
<keyword evidence="5" id="KW-0406">Ion transport</keyword>
<dbReference type="AlphaFoldDB" id="A0A2P5WS96"/>
<dbReference type="InterPro" id="IPR038497">
    <property type="entry name" value="ATPase_V1-cplx_hsu_C_sf"/>
</dbReference>
<evidence type="ECO:0000256" key="7">
    <source>
        <dbReference type="ARBA" id="ARBA00082218"/>
    </source>
</evidence>
<comment type="function">
    <text evidence="6">Subunit of the peripheral V1 complex of vacuolar ATPase. Subunit H activates the ATPase activity of the enzyme and couples ATPase activity to proton flow. Vacuolar ATPase is responsible for acidifying a variety of intracellular compartments in eukaryotic cells, thus providing most of the energy required for transport processes in the vacuolar system.</text>
</comment>
<reference evidence="9 10" key="1">
    <citation type="submission" date="2015-01" db="EMBL/GenBank/DDBJ databases">
        <title>Genome of allotetraploid Gossypium barbadense reveals genomic plasticity and fiber elongation in cotton evolution.</title>
        <authorList>
            <person name="Chen X."/>
            <person name="Liu X."/>
            <person name="Zhao B."/>
            <person name="Zheng H."/>
            <person name="Hu Y."/>
            <person name="Lu G."/>
            <person name="Yang C."/>
            <person name="Chen J."/>
            <person name="Shan C."/>
            <person name="Zhang L."/>
            <person name="Zhou Y."/>
            <person name="Wang L."/>
            <person name="Guo W."/>
            <person name="Bai Y."/>
            <person name="Ruan J."/>
            <person name="Shangguan X."/>
            <person name="Mao Y."/>
            <person name="Jiang J."/>
            <person name="Zhu Y."/>
            <person name="Lei J."/>
            <person name="Kang H."/>
            <person name="Chen S."/>
            <person name="He X."/>
            <person name="Wang R."/>
            <person name="Wang Y."/>
            <person name="Chen J."/>
            <person name="Wang L."/>
            <person name="Yu S."/>
            <person name="Wang B."/>
            <person name="Wei J."/>
            <person name="Song S."/>
            <person name="Lu X."/>
            <person name="Gao Z."/>
            <person name="Gu W."/>
            <person name="Deng X."/>
            <person name="Ma D."/>
            <person name="Wang S."/>
            <person name="Liang W."/>
            <person name="Fang L."/>
            <person name="Cai C."/>
            <person name="Zhu X."/>
            <person name="Zhou B."/>
            <person name="Zhang Y."/>
            <person name="Chen Z."/>
            <person name="Xu S."/>
            <person name="Zhu R."/>
            <person name="Wang S."/>
            <person name="Zhang T."/>
            <person name="Zhao G."/>
        </authorList>
    </citation>
    <scope>NUCLEOTIDE SEQUENCE [LARGE SCALE GENOMIC DNA]</scope>
    <source>
        <strain evidence="10">cv. Xinhai21</strain>
        <tissue evidence="9">Leaf</tissue>
    </source>
</reference>
<dbReference type="InterPro" id="IPR004908">
    <property type="entry name" value="ATPase_V1-cplx_hsu"/>
</dbReference>
<dbReference type="SMART" id="SM00185">
    <property type="entry name" value="ARM"/>
    <property type="match status" value="3"/>
</dbReference>
<evidence type="ECO:0000256" key="4">
    <source>
        <dbReference type="ARBA" id="ARBA00022781"/>
    </source>
</evidence>
<evidence type="ECO:0000313" key="9">
    <source>
        <dbReference type="EMBL" id="PPR93953.1"/>
    </source>
</evidence>
<evidence type="ECO:0000259" key="8">
    <source>
        <dbReference type="Pfam" id="PF11698"/>
    </source>
</evidence>
<dbReference type="Gene3D" id="1.25.40.150">
    <property type="entry name" value="V-type ATPase, subunit H, C-terminal domain"/>
    <property type="match status" value="1"/>
</dbReference>